<dbReference type="Pfam" id="PF08770">
    <property type="entry name" value="SoxZ"/>
    <property type="match status" value="1"/>
</dbReference>
<dbReference type="InterPro" id="IPR014756">
    <property type="entry name" value="Ig_E-set"/>
</dbReference>
<dbReference type="Gene3D" id="2.60.40.10">
    <property type="entry name" value="Immunoglobulins"/>
    <property type="match status" value="1"/>
</dbReference>
<dbReference type="InterPro" id="IPR013783">
    <property type="entry name" value="Ig-like_fold"/>
</dbReference>
<dbReference type="Pfam" id="PF13501">
    <property type="entry name" value="SoxY"/>
    <property type="match status" value="1"/>
</dbReference>
<dbReference type="EMBL" id="JBHTLS010000132">
    <property type="protein sequence ID" value="MFD1106355.1"/>
    <property type="molecule type" value="Genomic_DNA"/>
</dbReference>
<name>A0ABW3P3W2_9SPHN</name>
<dbReference type="InterPro" id="IPR038162">
    <property type="entry name" value="SoxY_sf"/>
</dbReference>
<reference evidence="5" key="1">
    <citation type="journal article" date="2019" name="Int. J. Syst. Evol. Microbiol.">
        <title>The Global Catalogue of Microorganisms (GCM) 10K type strain sequencing project: providing services to taxonomists for standard genome sequencing and annotation.</title>
        <authorList>
            <consortium name="The Broad Institute Genomics Platform"/>
            <consortium name="The Broad Institute Genome Sequencing Center for Infectious Disease"/>
            <person name="Wu L."/>
            <person name="Ma J."/>
        </authorList>
    </citation>
    <scope>NUCLEOTIDE SEQUENCE [LARGE SCALE GENOMIC DNA]</scope>
    <source>
        <strain evidence="5">CCUG 54329</strain>
    </source>
</reference>
<comment type="caution">
    <text evidence="4">The sequence shown here is derived from an EMBL/GenBank/DDBJ whole genome shotgun (WGS) entry which is preliminary data.</text>
</comment>
<evidence type="ECO:0000313" key="5">
    <source>
        <dbReference type="Proteomes" id="UP001597203"/>
    </source>
</evidence>
<dbReference type="Proteomes" id="UP001597203">
    <property type="component" value="Unassembled WGS sequence"/>
</dbReference>
<dbReference type="InterPro" id="IPR032711">
    <property type="entry name" value="SoxY"/>
</dbReference>
<dbReference type="Gene3D" id="2.60.40.2470">
    <property type="entry name" value="SoxY domain"/>
    <property type="match status" value="1"/>
</dbReference>
<dbReference type="SUPFAM" id="SSF81296">
    <property type="entry name" value="E set domains"/>
    <property type="match status" value="1"/>
</dbReference>
<keyword evidence="5" id="KW-1185">Reference proteome</keyword>
<dbReference type="InterPro" id="IPR030831">
    <property type="entry name" value="Fuse-rel_SoxYZ"/>
</dbReference>
<feature type="chain" id="PRO_5046754347" evidence="1">
    <location>
        <begin position="22"/>
        <end position="272"/>
    </location>
</feature>
<gene>
    <name evidence="4" type="ORF">ACFQ24_15940</name>
</gene>
<evidence type="ECO:0000313" key="4">
    <source>
        <dbReference type="EMBL" id="MFD1106355.1"/>
    </source>
</evidence>
<protein>
    <submittedName>
        <fullName evidence="4">Quinoprotein dehydrogenase-associated SoxYZ-like carrier</fullName>
    </submittedName>
</protein>
<feature type="domain" description="Ig-like SoxY" evidence="3">
    <location>
        <begin position="45"/>
        <end position="147"/>
    </location>
</feature>
<dbReference type="InterPro" id="IPR014880">
    <property type="entry name" value="SoxZ_dom"/>
</dbReference>
<evidence type="ECO:0000259" key="3">
    <source>
        <dbReference type="Pfam" id="PF13501"/>
    </source>
</evidence>
<sequence length="272" mass="29173">MTRLLLWTVPVLLSLSGSSAAAWAGAPYPADPLGSPMWEAHARMLFGDDPVQFDQRVRVLFPQIAENQRNFPVIVDARGVGAVERMLIFADLNPIPVAIDYRPVGADPYVATGIKLDQRTPVRGAVRLASGEWLVSGGWIDAAGGGCSAPPVSRVKGDWAEHLGEIRGGAWPARDGTSRLRLIVRHPMDTGFVANIATYHIDRLTVTDARGDTLGDMDIWASVAEDPTITLLPRAQAGAPLAVTARDTNGRVYAAKIMVARQSPFPSHGDAP</sequence>
<organism evidence="4 5">
    <name type="scientific">Sphingobium olei</name>
    <dbReference type="NCBI Taxonomy" id="420955"/>
    <lineage>
        <taxon>Bacteria</taxon>
        <taxon>Pseudomonadati</taxon>
        <taxon>Pseudomonadota</taxon>
        <taxon>Alphaproteobacteria</taxon>
        <taxon>Sphingomonadales</taxon>
        <taxon>Sphingomonadaceae</taxon>
        <taxon>Sphingobium</taxon>
    </lineage>
</organism>
<feature type="domain" description="Sulphur oxidation protein SoxZ" evidence="2">
    <location>
        <begin position="173"/>
        <end position="256"/>
    </location>
</feature>
<proteinExistence type="predicted"/>
<dbReference type="NCBIfam" id="TIGR04557">
    <property type="entry name" value="fuse_rel_SoxYZ"/>
    <property type="match status" value="1"/>
</dbReference>
<feature type="signal peptide" evidence="1">
    <location>
        <begin position="1"/>
        <end position="21"/>
    </location>
</feature>
<dbReference type="RefSeq" id="WP_380912976.1">
    <property type="nucleotide sequence ID" value="NZ_JBHTLS010000132.1"/>
</dbReference>
<accession>A0ABW3P3W2</accession>
<evidence type="ECO:0000259" key="2">
    <source>
        <dbReference type="Pfam" id="PF08770"/>
    </source>
</evidence>
<keyword evidence="1" id="KW-0732">Signal</keyword>
<evidence type="ECO:0000256" key="1">
    <source>
        <dbReference type="SAM" id="SignalP"/>
    </source>
</evidence>